<evidence type="ECO:0000256" key="1">
    <source>
        <dbReference type="SAM" id="MobiDB-lite"/>
    </source>
</evidence>
<dbReference type="RefSeq" id="WP_074481736.1">
    <property type="nucleotide sequence ID" value="NZ_FNJK01000001.1"/>
</dbReference>
<evidence type="ECO:0008006" key="6">
    <source>
        <dbReference type="Google" id="ProtNLM"/>
    </source>
</evidence>
<dbReference type="InterPro" id="IPR035965">
    <property type="entry name" value="PAS-like_dom_sf"/>
</dbReference>
<evidence type="ECO:0000259" key="3">
    <source>
        <dbReference type="Pfam" id="PF04282"/>
    </source>
</evidence>
<evidence type="ECO:0000313" key="5">
    <source>
        <dbReference type="Proteomes" id="UP000183816"/>
    </source>
</evidence>
<name>A0A1H0KS66_STREI</name>
<dbReference type="SUPFAM" id="SSF55785">
    <property type="entry name" value="PYP-like sensor domain (PAS domain)"/>
    <property type="match status" value="1"/>
</dbReference>
<accession>A0A1H0KS66</accession>
<protein>
    <recommendedName>
        <fullName evidence="6">DUF438 domain-containing protein</fullName>
    </recommendedName>
</protein>
<dbReference type="InterPro" id="IPR007380">
    <property type="entry name" value="DUF438"/>
</dbReference>
<feature type="region of interest" description="Disordered" evidence="1">
    <location>
        <begin position="256"/>
        <end position="298"/>
    </location>
</feature>
<dbReference type="Gene3D" id="3.30.450.20">
    <property type="entry name" value="PAS domain"/>
    <property type="match status" value="1"/>
</dbReference>
<evidence type="ECO:0000259" key="2">
    <source>
        <dbReference type="Pfam" id="PF01814"/>
    </source>
</evidence>
<dbReference type="PANTHER" id="PTHR39966">
    <property type="entry name" value="BLL2471 PROTEIN-RELATED"/>
    <property type="match status" value="1"/>
</dbReference>
<dbReference type="GO" id="GO:0005886">
    <property type="term" value="C:plasma membrane"/>
    <property type="evidence" value="ECO:0007669"/>
    <property type="project" value="TreeGrafter"/>
</dbReference>
<reference evidence="4 5" key="1">
    <citation type="submission" date="2016-10" db="EMBL/GenBank/DDBJ databases">
        <authorList>
            <person name="de Groot N.N."/>
        </authorList>
    </citation>
    <scope>NUCLEOTIDE SEQUENCE [LARGE SCALE GENOMIC DNA]</scope>
    <source>
        <strain evidence="4 5">Sb04</strain>
    </source>
</reference>
<dbReference type="OrthoDB" id="9769774at2"/>
<evidence type="ECO:0000313" key="4">
    <source>
        <dbReference type="EMBL" id="SDO58834.1"/>
    </source>
</evidence>
<feature type="compositionally biased region" description="Basic and acidic residues" evidence="1">
    <location>
        <begin position="257"/>
        <end position="288"/>
    </location>
</feature>
<feature type="domain" description="DUF438" evidence="3">
    <location>
        <begin position="9"/>
        <end position="76"/>
    </location>
</feature>
<sequence length="460" mass="53102">MTENRIEVLKDILLRLHHGADADSVQEDFNQTFKGVSALEISMMEHELMGDDTGITFEDVMGLCNVHANLFKGAVSDVDVPDAEQEGHPVYVFKQENLALRSAMLRIRRIIENYGKPENADFRDDLIRGLKFQMNLLGQFDNHYRRKEELFFPLMEQHGHDAPPRVMWGVDDDIRELFRKAKEAVGELPNMPISEVSQAFETFASEFEEMIFKEEAILLMILLEALTQDDWLAIAEESDAYGYAIIKPTTKWQPRRQKFDDTETVKKKTDPIFQKDDSESSSREKDDQDSNQNSLTKVIKTPEGEFTISFTPKKEKTAVNRTTPQPFGNGYLSVEQANLILNHLPLEISFVNKDDIFQYFNNNTVPEKMVFKRTPSQIGRNVELCHPPKVLDKVKKVFTLLRSGQRDKVVMWFKSEKMGKFIHITYAAVRDENGEFQGVLEYVQDIQEFLDIDTDVNRDI</sequence>
<dbReference type="Proteomes" id="UP000183816">
    <property type="component" value="Unassembled WGS sequence"/>
</dbReference>
<dbReference type="Gene3D" id="1.20.120.520">
    <property type="entry name" value="nmb1532 protein domain like"/>
    <property type="match status" value="1"/>
</dbReference>
<dbReference type="InterPro" id="IPR012312">
    <property type="entry name" value="Hemerythrin-like"/>
</dbReference>
<dbReference type="EMBL" id="FNJK01000001">
    <property type="protein sequence ID" value="SDO58834.1"/>
    <property type="molecule type" value="Genomic_DNA"/>
</dbReference>
<dbReference type="Pfam" id="PF01814">
    <property type="entry name" value="Hemerythrin"/>
    <property type="match status" value="1"/>
</dbReference>
<organism evidence="4 5">
    <name type="scientific">Streptococcus equinus</name>
    <name type="common">Streptococcus bovis</name>
    <dbReference type="NCBI Taxonomy" id="1335"/>
    <lineage>
        <taxon>Bacteria</taxon>
        <taxon>Bacillati</taxon>
        <taxon>Bacillota</taxon>
        <taxon>Bacilli</taxon>
        <taxon>Lactobacillales</taxon>
        <taxon>Streptococcaceae</taxon>
        <taxon>Streptococcus</taxon>
    </lineage>
</organism>
<dbReference type="Pfam" id="PF13596">
    <property type="entry name" value="PAS_10"/>
    <property type="match status" value="1"/>
</dbReference>
<dbReference type="PANTHER" id="PTHR39966:SF3">
    <property type="entry name" value="DUF438 DOMAIN-CONTAINING PROTEIN"/>
    <property type="match status" value="1"/>
</dbReference>
<dbReference type="AlphaFoldDB" id="A0A1H0KS66"/>
<proteinExistence type="predicted"/>
<dbReference type="Pfam" id="PF04282">
    <property type="entry name" value="DUF438"/>
    <property type="match status" value="1"/>
</dbReference>
<feature type="domain" description="Hemerythrin-like" evidence="2">
    <location>
        <begin position="88"/>
        <end position="220"/>
    </location>
</feature>
<gene>
    <name evidence="4" type="ORF">SAMN05216347_101494</name>
</gene>